<evidence type="ECO:0000313" key="2">
    <source>
        <dbReference type="Proteomes" id="UP000091956"/>
    </source>
</evidence>
<keyword evidence="2" id="KW-1185">Reference proteome</keyword>
<gene>
    <name evidence="1" type="ORF">VE01_00585</name>
</gene>
<proteinExistence type="predicted"/>
<dbReference type="GeneID" id="28833971"/>
<dbReference type="RefSeq" id="XP_018135597.2">
    <property type="nucleotide sequence ID" value="XM_018270113.2"/>
</dbReference>
<accession>A0A2P2SYI2</accession>
<name>A0A2P2SYI2_9PEZI</name>
<dbReference type="EMBL" id="KV460206">
    <property type="protein sequence ID" value="OBU01865.2"/>
    <property type="molecule type" value="Genomic_DNA"/>
</dbReference>
<dbReference type="STRING" id="342668.A0A2P2SYI2"/>
<dbReference type="AlphaFoldDB" id="A0A2P2SYI2"/>
<protein>
    <submittedName>
        <fullName evidence="1">Uncharacterized protein</fullName>
    </submittedName>
</protein>
<reference evidence="1 2" key="1">
    <citation type="submission" date="2016-03" db="EMBL/GenBank/DDBJ databases">
        <title>Comparative genomics of Pseudogymnoascus destructans, the fungus causing white-nose syndrome of bats.</title>
        <authorList>
            <person name="Palmer J.M."/>
            <person name="Drees K.P."/>
            <person name="Foster J.T."/>
            <person name="Lindner D.L."/>
        </authorList>
    </citation>
    <scope>NUCLEOTIDE SEQUENCE [LARGE SCALE GENOMIC DNA]</scope>
    <source>
        <strain evidence="1 2">UAMH 10579</strain>
    </source>
</reference>
<evidence type="ECO:0000313" key="1">
    <source>
        <dbReference type="EMBL" id="OBU01865.2"/>
    </source>
</evidence>
<sequence>MPCMVCNSYSMSLSSKLSDISRHLVTPDNPARETGTLDYQRCALLHNFLVEYSWLADGQSLADLDRRSFFERNGDEAEKIRERLDPALISFLEAAYDVEGTVFYLWVVGITAPSLMWINHSGDDEGETLTLYWTNNICSHTNGLMYHQKQCKATMAMGIFDMDFSQPIEDHPELWHPLETVLSNWIHMIQLGKITATPEETDCEKQGVWAWHSYGEAQVENTVAAFNQLVEAIESRMPTESLRPAREGPLLSDKDLDAASVPKSCFVRGFLTRVRVPRFEFIAPGLLVPHDREAFVSRQVFTTVDTSSNDDYYSDKAIVPPVLLFRATDLTANFDWDNKYRSLNPFCRPYTVAKGDHSVPAGLYSESVPRSVIDYAEEGFRLILPFSLWGEERGAKTSNGQGIEKGSVADLFQHGFKPFGGEWWRAQRLERLFGKWTELVERGVWDVDGRGVAGTILKFDDADKGAWRDYCIEPDW</sequence>
<reference evidence="2" key="2">
    <citation type="journal article" date="2018" name="Nat. Commun.">
        <title>Extreme sensitivity to ultraviolet light in the fungal pathogen causing white-nose syndrome of bats.</title>
        <authorList>
            <person name="Palmer J.M."/>
            <person name="Drees K.P."/>
            <person name="Foster J.T."/>
            <person name="Lindner D.L."/>
        </authorList>
    </citation>
    <scope>NUCLEOTIDE SEQUENCE [LARGE SCALE GENOMIC DNA]</scope>
    <source>
        <strain evidence="2">UAMH 10579</strain>
    </source>
</reference>
<organism evidence="1 2">
    <name type="scientific">Pseudogymnoascus verrucosus</name>
    <dbReference type="NCBI Taxonomy" id="342668"/>
    <lineage>
        <taxon>Eukaryota</taxon>
        <taxon>Fungi</taxon>
        <taxon>Dikarya</taxon>
        <taxon>Ascomycota</taxon>
        <taxon>Pezizomycotina</taxon>
        <taxon>Leotiomycetes</taxon>
        <taxon>Thelebolales</taxon>
        <taxon>Thelebolaceae</taxon>
        <taxon>Pseudogymnoascus</taxon>
    </lineage>
</organism>
<dbReference type="Proteomes" id="UP000091956">
    <property type="component" value="Unassembled WGS sequence"/>
</dbReference>